<feature type="domain" description="Lumazine-binding" evidence="11">
    <location>
        <begin position="1"/>
        <end position="97"/>
    </location>
</feature>
<evidence type="ECO:0000313" key="13">
    <source>
        <dbReference type="Proteomes" id="UP001464891"/>
    </source>
</evidence>
<proteinExistence type="predicted"/>
<feature type="domain" description="Lumazine-binding" evidence="11">
    <location>
        <begin position="98"/>
        <end position="197"/>
    </location>
</feature>
<dbReference type="SUPFAM" id="SSF63380">
    <property type="entry name" value="Riboflavin synthase domain-like"/>
    <property type="match status" value="2"/>
</dbReference>
<reference evidence="12 13" key="1">
    <citation type="submission" date="2022-04" db="EMBL/GenBank/DDBJ databases">
        <title>Positive selection, recombination, and allopatry shape intraspecific diversity of widespread and dominant cyanobacteria.</title>
        <authorList>
            <person name="Wei J."/>
            <person name="Shu W."/>
            <person name="Hu C."/>
        </authorList>
    </citation>
    <scope>NUCLEOTIDE SEQUENCE [LARGE SCALE GENOMIC DNA]</scope>
    <source>
        <strain evidence="12 13">GB2-A4</strain>
    </source>
</reference>
<dbReference type="CDD" id="cd00402">
    <property type="entry name" value="Riboflavin_synthase_like"/>
    <property type="match status" value="1"/>
</dbReference>
<evidence type="ECO:0000256" key="10">
    <source>
        <dbReference type="PROSITE-ProRule" id="PRU00524"/>
    </source>
</evidence>
<dbReference type="EMBL" id="JAMPKM010000001">
    <property type="protein sequence ID" value="MEP0815997.1"/>
    <property type="molecule type" value="Genomic_DNA"/>
</dbReference>
<evidence type="ECO:0000256" key="4">
    <source>
        <dbReference type="ARBA" id="ARBA00012827"/>
    </source>
</evidence>
<comment type="pathway">
    <text evidence="3">Cofactor biosynthesis; riboflavin biosynthesis; riboflavin from 2-hydroxy-3-oxobutyl phosphate and 5-amino-6-(D-ribitylamino)uracil: step 2/2.</text>
</comment>
<evidence type="ECO:0000256" key="1">
    <source>
        <dbReference type="ARBA" id="ARBA00000968"/>
    </source>
</evidence>
<keyword evidence="6" id="KW-0686">Riboflavin biosynthesis</keyword>
<protein>
    <recommendedName>
        <fullName evidence="5 9">Riboflavin synthase</fullName>
        <ecNumber evidence="4 9">2.5.1.9</ecNumber>
    </recommendedName>
</protein>
<keyword evidence="8" id="KW-0677">Repeat</keyword>
<evidence type="ECO:0000256" key="2">
    <source>
        <dbReference type="ARBA" id="ARBA00002803"/>
    </source>
</evidence>
<dbReference type="RefSeq" id="WP_190432016.1">
    <property type="nucleotide sequence ID" value="NZ_JAMPKM010000001.1"/>
</dbReference>
<evidence type="ECO:0000256" key="5">
    <source>
        <dbReference type="ARBA" id="ARBA00013950"/>
    </source>
</evidence>
<evidence type="ECO:0000256" key="6">
    <source>
        <dbReference type="ARBA" id="ARBA00022619"/>
    </source>
</evidence>
<comment type="function">
    <text evidence="2">Catalyzes the dismutation of two molecules of 6,7-dimethyl-8-ribityllumazine, resulting in the formation of riboflavin and 5-amino-6-(D-ribitylamino)uracil.</text>
</comment>
<sequence length="242" mass="26138">MFTGLVQALGTIRRLGEDELQVTCTSGTYHFILQDLALGDSVAVDGVCLTVTQILPQGFLAAVSPETIRRTTLEKQLEAGYVNLEASLRVGSKLGGHFVTGHVDGIGCLQAAEETGNSWEMSFTVADPAIARYIVPKGSIAVNGVSLTVAECNTTGTWFKVAVIPHTYAETNLHYLQPDSWVNLEGDVLGKYVEKFLRFGSGQALEHTLNSASYNELSNDSESTHPNSEVITPTFLTEHGYL</sequence>
<accession>A0ABV0J2J9</accession>
<dbReference type="NCBIfam" id="NF006767">
    <property type="entry name" value="PRK09289.1"/>
    <property type="match status" value="1"/>
</dbReference>
<dbReference type="InterPro" id="IPR023366">
    <property type="entry name" value="ATP_synth_asu-like_sf"/>
</dbReference>
<comment type="catalytic activity">
    <reaction evidence="1">
        <text>2 6,7-dimethyl-8-(1-D-ribityl)lumazine + H(+) = 5-amino-6-(D-ribitylamino)uracil + riboflavin</text>
        <dbReference type="Rhea" id="RHEA:20772"/>
        <dbReference type="ChEBI" id="CHEBI:15378"/>
        <dbReference type="ChEBI" id="CHEBI:15934"/>
        <dbReference type="ChEBI" id="CHEBI:57986"/>
        <dbReference type="ChEBI" id="CHEBI:58201"/>
        <dbReference type="EC" id="2.5.1.9"/>
    </reaction>
</comment>
<dbReference type="PANTHER" id="PTHR21098">
    <property type="entry name" value="RIBOFLAVIN SYNTHASE ALPHA CHAIN"/>
    <property type="match status" value="1"/>
</dbReference>
<dbReference type="InterPro" id="IPR026017">
    <property type="entry name" value="Lumazine-bd_dom"/>
</dbReference>
<dbReference type="NCBIfam" id="TIGR00187">
    <property type="entry name" value="ribE"/>
    <property type="match status" value="1"/>
</dbReference>
<gene>
    <name evidence="12" type="primary">ribE</name>
    <name evidence="12" type="ORF">NC998_02685</name>
</gene>
<evidence type="ECO:0000256" key="7">
    <source>
        <dbReference type="ARBA" id="ARBA00022679"/>
    </source>
</evidence>
<evidence type="ECO:0000256" key="3">
    <source>
        <dbReference type="ARBA" id="ARBA00004887"/>
    </source>
</evidence>
<comment type="caution">
    <text evidence="12">The sequence shown here is derived from an EMBL/GenBank/DDBJ whole genome shotgun (WGS) entry which is preliminary data.</text>
</comment>
<name>A0ABV0J2J9_9CYAN</name>
<organism evidence="12 13">
    <name type="scientific">Trichocoleus desertorum GB2-A4</name>
    <dbReference type="NCBI Taxonomy" id="2933944"/>
    <lineage>
        <taxon>Bacteria</taxon>
        <taxon>Bacillati</taxon>
        <taxon>Cyanobacteriota</taxon>
        <taxon>Cyanophyceae</taxon>
        <taxon>Leptolyngbyales</taxon>
        <taxon>Trichocoleusaceae</taxon>
        <taxon>Trichocoleus</taxon>
    </lineage>
</organism>
<evidence type="ECO:0000256" key="8">
    <source>
        <dbReference type="ARBA" id="ARBA00022737"/>
    </source>
</evidence>
<evidence type="ECO:0000256" key="9">
    <source>
        <dbReference type="NCBIfam" id="TIGR00187"/>
    </source>
</evidence>
<dbReference type="PIRSF" id="PIRSF000498">
    <property type="entry name" value="Riboflavin_syn_A"/>
    <property type="match status" value="1"/>
</dbReference>
<dbReference type="GO" id="GO:0004746">
    <property type="term" value="F:riboflavin synthase activity"/>
    <property type="evidence" value="ECO:0007669"/>
    <property type="project" value="UniProtKB-EC"/>
</dbReference>
<dbReference type="InterPro" id="IPR017938">
    <property type="entry name" value="Riboflavin_synthase-like_b-brl"/>
</dbReference>
<dbReference type="Pfam" id="PF00677">
    <property type="entry name" value="Lum_binding"/>
    <property type="match status" value="2"/>
</dbReference>
<dbReference type="EC" id="2.5.1.9" evidence="4 9"/>
<dbReference type="Gene3D" id="2.40.30.20">
    <property type="match status" value="2"/>
</dbReference>
<keyword evidence="7 12" id="KW-0808">Transferase</keyword>
<feature type="repeat" description="Lumazine-binding" evidence="10">
    <location>
        <begin position="98"/>
        <end position="197"/>
    </location>
</feature>
<feature type="repeat" description="Lumazine-binding" evidence="10">
    <location>
        <begin position="1"/>
        <end position="97"/>
    </location>
</feature>
<dbReference type="Proteomes" id="UP001464891">
    <property type="component" value="Unassembled WGS sequence"/>
</dbReference>
<dbReference type="PANTHER" id="PTHR21098:SF12">
    <property type="entry name" value="RIBOFLAVIN SYNTHASE"/>
    <property type="match status" value="1"/>
</dbReference>
<dbReference type="InterPro" id="IPR001783">
    <property type="entry name" value="Lumazine-bd"/>
</dbReference>
<evidence type="ECO:0000259" key="11">
    <source>
        <dbReference type="PROSITE" id="PS51177"/>
    </source>
</evidence>
<evidence type="ECO:0000313" key="12">
    <source>
        <dbReference type="EMBL" id="MEP0815997.1"/>
    </source>
</evidence>
<dbReference type="PROSITE" id="PS51177">
    <property type="entry name" value="LUMAZINE_BIND"/>
    <property type="match status" value="2"/>
</dbReference>
<keyword evidence="13" id="KW-1185">Reference proteome</keyword>